<gene>
    <name evidence="4" type="ORF">MNKW57_25910</name>
</gene>
<feature type="DNA-binding region" description="H-T-H motif" evidence="2">
    <location>
        <begin position="29"/>
        <end position="48"/>
    </location>
</feature>
<dbReference type="InterPro" id="IPR023772">
    <property type="entry name" value="DNA-bd_HTH_TetR-type_CS"/>
</dbReference>
<dbReference type="PROSITE" id="PS01081">
    <property type="entry name" value="HTH_TETR_1"/>
    <property type="match status" value="1"/>
</dbReference>
<dbReference type="Gene3D" id="1.10.357.10">
    <property type="entry name" value="Tetracycline Repressor, domain 2"/>
    <property type="match status" value="1"/>
</dbReference>
<dbReference type="InterPro" id="IPR009057">
    <property type="entry name" value="Homeodomain-like_sf"/>
</dbReference>
<dbReference type="Proteomes" id="UP001224392">
    <property type="component" value="Unassembled WGS sequence"/>
</dbReference>
<evidence type="ECO:0000256" key="2">
    <source>
        <dbReference type="PROSITE-ProRule" id="PRU00335"/>
    </source>
</evidence>
<accession>A0ABQ6M1P0</accession>
<dbReference type="InterPro" id="IPR001647">
    <property type="entry name" value="HTH_TetR"/>
</dbReference>
<dbReference type="PROSITE" id="PS50977">
    <property type="entry name" value="HTH_TETR_2"/>
    <property type="match status" value="1"/>
</dbReference>
<dbReference type="InterPro" id="IPR050109">
    <property type="entry name" value="HTH-type_TetR-like_transc_reg"/>
</dbReference>
<dbReference type="PANTHER" id="PTHR30055:SF226">
    <property type="entry name" value="HTH-TYPE TRANSCRIPTIONAL REGULATOR PKSA"/>
    <property type="match status" value="1"/>
</dbReference>
<sequence length="207" mass="23498">MQARARERARQILEVTARLLDKVGLDDLTTILIAKELGISVGSLYHYFPNKHAILYALAEDWLASMTAALEEVSESALEECTLDEFVEVLLDKLAKVYQEQEGVLPLVQAMWGIPELSEIDERHDQLVITYLCKMFERLGFACPPNEKSRIARLMLETMHTVLVTITQQQGHRARRTREDLHRMLLAVMDARRADAAPDGLDDIEAP</sequence>
<dbReference type="PRINTS" id="PR00455">
    <property type="entry name" value="HTHTETR"/>
</dbReference>
<evidence type="ECO:0000259" key="3">
    <source>
        <dbReference type="PROSITE" id="PS50977"/>
    </source>
</evidence>
<dbReference type="Pfam" id="PF17918">
    <property type="entry name" value="TetR_C_15"/>
    <property type="match status" value="1"/>
</dbReference>
<protein>
    <submittedName>
        <fullName evidence="4">TetR/AcrR family transcriptional regulator</fullName>
    </submittedName>
</protein>
<evidence type="ECO:0000313" key="5">
    <source>
        <dbReference type="Proteomes" id="UP001224392"/>
    </source>
</evidence>
<proteinExistence type="predicted"/>
<dbReference type="EMBL" id="BSYJ01000005">
    <property type="protein sequence ID" value="GMG88270.1"/>
    <property type="molecule type" value="Genomic_DNA"/>
</dbReference>
<dbReference type="SUPFAM" id="SSF46689">
    <property type="entry name" value="Homeodomain-like"/>
    <property type="match status" value="1"/>
</dbReference>
<keyword evidence="1 2" id="KW-0238">DNA-binding</keyword>
<reference evidence="4 5" key="1">
    <citation type="submission" date="2023-04" db="EMBL/GenBank/DDBJ databases">
        <title>Marinobulbifer ophiurae gen. nov., sp. Nov., isolate from tissue of brittle star Ophioplocus japonicus.</title>
        <authorList>
            <person name="Kawano K."/>
            <person name="Sawayama S."/>
            <person name="Nakagawa S."/>
        </authorList>
    </citation>
    <scope>NUCLEOTIDE SEQUENCE [LARGE SCALE GENOMIC DNA]</scope>
    <source>
        <strain evidence="4 5">NKW57</strain>
    </source>
</reference>
<evidence type="ECO:0000256" key="1">
    <source>
        <dbReference type="ARBA" id="ARBA00023125"/>
    </source>
</evidence>
<keyword evidence="5" id="KW-1185">Reference proteome</keyword>
<feature type="domain" description="HTH tetR-type" evidence="3">
    <location>
        <begin position="6"/>
        <end position="66"/>
    </location>
</feature>
<organism evidence="4 5">
    <name type="scientific">Biformimicrobium ophioploci</name>
    <dbReference type="NCBI Taxonomy" id="3036711"/>
    <lineage>
        <taxon>Bacteria</taxon>
        <taxon>Pseudomonadati</taxon>
        <taxon>Pseudomonadota</taxon>
        <taxon>Gammaproteobacteria</taxon>
        <taxon>Cellvibrionales</taxon>
        <taxon>Microbulbiferaceae</taxon>
        <taxon>Biformimicrobium</taxon>
    </lineage>
</organism>
<dbReference type="InterPro" id="IPR041669">
    <property type="entry name" value="TetR_C_15"/>
</dbReference>
<comment type="caution">
    <text evidence="4">The sequence shown here is derived from an EMBL/GenBank/DDBJ whole genome shotgun (WGS) entry which is preliminary data.</text>
</comment>
<name>A0ABQ6M1P0_9GAMM</name>
<evidence type="ECO:0000313" key="4">
    <source>
        <dbReference type="EMBL" id="GMG88270.1"/>
    </source>
</evidence>
<dbReference type="Pfam" id="PF00440">
    <property type="entry name" value="TetR_N"/>
    <property type="match status" value="1"/>
</dbReference>
<dbReference type="PANTHER" id="PTHR30055">
    <property type="entry name" value="HTH-TYPE TRANSCRIPTIONAL REGULATOR RUTR"/>
    <property type="match status" value="1"/>
</dbReference>